<dbReference type="GO" id="GO:0016705">
    <property type="term" value="F:oxidoreductase activity, acting on paired donors, with incorporation or reduction of molecular oxygen"/>
    <property type="evidence" value="ECO:0007669"/>
    <property type="project" value="InterPro"/>
</dbReference>
<dbReference type="InterPro" id="IPR036396">
    <property type="entry name" value="Cyt_P450_sf"/>
</dbReference>
<dbReference type="GO" id="GO:0020037">
    <property type="term" value="F:heme binding"/>
    <property type="evidence" value="ECO:0007669"/>
    <property type="project" value="InterPro"/>
</dbReference>
<keyword evidence="3" id="KW-0479">Metal-binding</keyword>
<keyword evidence="5" id="KW-1133">Transmembrane helix</keyword>
<comment type="cofactor">
    <cofactor evidence="1">
        <name>heme</name>
        <dbReference type="ChEBI" id="CHEBI:30413"/>
    </cofactor>
</comment>
<dbReference type="PANTHER" id="PTHR24305:SF232">
    <property type="entry name" value="P450, PUTATIVE (EUROFUNG)-RELATED"/>
    <property type="match status" value="1"/>
</dbReference>
<dbReference type="STRING" id="113226.A0A139IG84"/>
<evidence type="ECO:0000256" key="5">
    <source>
        <dbReference type="SAM" id="Phobius"/>
    </source>
</evidence>
<reference evidence="6 7" key="1">
    <citation type="submission" date="2015-07" db="EMBL/GenBank/DDBJ databases">
        <title>Comparative genomics of the Sigatoka disease complex on banana suggests a link between parallel evolutionary changes in Pseudocercospora fijiensis and Pseudocercospora eumusae and increased virulence on the banana host.</title>
        <authorList>
            <person name="Chang T.-C."/>
            <person name="Salvucci A."/>
            <person name="Crous P.W."/>
            <person name="Stergiopoulos I."/>
        </authorList>
    </citation>
    <scope>NUCLEOTIDE SEQUENCE [LARGE SCALE GENOMIC DNA]</scope>
    <source>
        <strain evidence="6 7">CBS 116634</strain>
    </source>
</reference>
<dbReference type="Pfam" id="PF00067">
    <property type="entry name" value="p450"/>
    <property type="match status" value="1"/>
</dbReference>
<dbReference type="InterPro" id="IPR050121">
    <property type="entry name" value="Cytochrome_P450_monoxygenase"/>
</dbReference>
<evidence type="ECO:0000256" key="4">
    <source>
        <dbReference type="ARBA" id="ARBA00023004"/>
    </source>
</evidence>
<feature type="transmembrane region" description="Helical" evidence="5">
    <location>
        <begin position="36"/>
        <end position="55"/>
    </location>
</feature>
<evidence type="ECO:0000313" key="7">
    <source>
        <dbReference type="Proteomes" id="UP000073492"/>
    </source>
</evidence>
<comment type="caution">
    <text evidence="6">The sequence shown here is derived from an EMBL/GenBank/DDBJ whole genome shotgun (WGS) entry which is preliminary data.</text>
</comment>
<dbReference type="Proteomes" id="UP000073492">
    <property type="component" value="Unassembled WGS sequence"/>
</dbReference>
<dbReference type="GO" id="GO:0005506">
    <property type="term" value="F:iron ion binding"/>
    <property type="evidence" value="ECO:0007669"/>
    <property type="project" value="InterPro"/>
</dbReference>
<organism evidence="6 7">
    <name type="scientific">Pseudocercospora musae</name>
    <dbReference type="NCBI Taxonomy" id="113226"/>
    <lineage>
        <taxon>Eukaryota</taxon>
        <taxon>Fungi</taxon>
        <taxon>Dikarya</taxon>
        <taxon>Ascomycota</taxon>
        <taxon>Pezizomycotina</taxon>
        <taxon>Dothideomycetes</taxon>
        <taxon>Dothideomycetidae</taxon>
        <taxon>Mycosphaerellales</taxon>
        <taxon>Mycosphaerellaceae</taxon>
        <taxon>Pseudocercospora</taxon>
    </lineage>
</organism>
<keyword evidence="4" id="KW-0408">Iron</keyword>
<evidence type="ECO:0000256" key="1">
    <source>
        <dbReference type="ARBA" id="ARBA00001971"/>
    </source>
</evidence>
<keyword evidence="7" id="KW-1185">Reference proteome</keyword>
<gene>
    <name evidence="6" type="ORF">AC579_10058</name>
</gene>
<dbReference type="Gene3D" id="1.10.630.10">
    <property type="entry name" value="Cytochrome P450"/>
    <property type="match status" value="1"/>
</dbReference>
<dbReference type="EMBL" id="LFZO01000106">
    <property type="protein sequence ID" value="KXT13724.1"/>
    <property type="molecule type" value="Genomic_DNA"/>
</dbReference>
<keyword evidence="5" id="KW-0812">Transmembrane</keyword>
<proteinExistence type="inferred from homology"/>
<evidence type="ECO:0000256" key="2">
    <source>
        <dbReference type="ARBA" id="ARBA00010617"/>
    </source>
</evidence>
<keyword evidence="5" id="KW-0472">Membrane</keyword>
<sequence>MINNKYYETTTFSPDFNWYPRPFPFPGPTSTDNHNFYKMWLLYLPTALILTYFLYNRYFHPLCNIPGPFFASISPLWLVYQCYHRRRPRLDIQLHKIHGSIVRVSPNEIIFSNPDHFREVYGAGTKFTKSRFYEAPTDRSQEPGWEKLDMLVEKDIEKLRAQKRFAGPIYSISNAQKHEHLIDNNILRMIKRYHNLIKGMKSGNSKSIDIYYEFEMLNVDIMSEFTFGKPYGAVEKGSDDGHMASMDAMWAWWGWIGYLPWLNEIDKSYSPWNILFAMNAPKKLPVFPYAVSQVTSYERSIASGEKTSPCLLDDLRSLSRSRPEFKDNWGMRLALTDLGAGVDTMSWTLAAFVVGIGQNPHVYQKFKSELESSGLSKAVPVPYEGAAKLSYFQACLHECLRMWPNIAISIPRDVPAGGIEIDGCYIPEGYTVGMNSKVLGLNGDVFGSEPEKFRPERWLEADKVQRDSMENKNLSFGGSSRKCPGMHVAWVCMSKVLASFCLNFEVKLLNELDGEPGPAGHVWREYGSFPTKVSDLRGFVGSRKC</sequence>
<name>A0A139IG84_9PEZI</name>
<dbReference type="PANTHER" id="PTHR24305">
    <property type="entry name" value="CYTOCHROME P450"/>
    <property type="match status" value="1"/>
</dbReference>
<dbReference type="SUPFAM" id="SSF48264">
    <property type="entry name" value="Cytochrome P450"/>
    <property type="match status" value="1"/>
</dbReference>
<comment type="similarity">
    <text evidence="2">Belongs to the cytochrome P450 family.</text>
</comment>
<dbReference type="InterPro" id="IPR001128">
    <property type="entry name" value="Cyt_P450"/>
</dbReference>
<dbReference type="AlphaFoldDB" id="A0A139IG84"/>
<evidence type="ECO:0000256" key="3">
    <source>
        <dbReference type="ARBA" id="ARBA00022723"/>
    </source>
</evidence>
<dbReference type="OrthoDB" id="3934656at2759"/>
<evidence type="ECO:0000313" key="6">
    <source>
        <dbReference type="EMBL" id="KXT13724.1"/>
    </source>
</evidence>
<protein>
    <recommendedName>
        <fullName evidence="8">Cytochrome P450</fullName>
    </recommendedName>
</protein>
<evidence type="ECO:0008006" key="8">
    <source>
        <dbReference type="Google" id="ProtNLM"/>
    </source>
</evidence>
<accession>A0A139IG84</accession>
<dbReference type="GO" id="GO:0004497">
    <property type="term" value="F:monooxygenase activity"/>
    <property type="evidence" value="ECO:0007669"/>
    <property type="project" value="InterPro"/>
</dbReference>